<organism evidence="14 15">
    <name type="scientific">Hylemonella gracilis str. Niagara R</name>
    <dbReference type="NCBI Taxonomy" id="1458275"/>
    <lineage>
        <taxon>Bacteria</taxon>
        <taxon>Pseudomonadati</taxon>
        <taxon>Pseudomonadota</taxon>
        <taxon>Betaproteobacteria</taxon>
        <taxon>Burkholderiales</taxon>
        <taxon>Comamonadaceae</taxon>
        <taxon>Hylemonella</taxon>
    </lineage>
</organism>
<comment type="catalytic activity">
    <reaction evidence="1">
        <text>ATP + protein L-histidine = ADP + protein N-phospho-L-histidine.</text>
        <dbReference type="EC" id="2.7.13.3"/>
    </reaction>
</comment>
<dbReference type="eggNOG" id="COG2205">
    <property type="taxonomic scope" value="Bacteria"/>
</dbReference>
<dbReference type="STRING" id="1458275.AZ34_01680"/>
<dbReference type="Pfam" id="PF02518">
    <property type="entry name" value="HATPase_c"/>
    <property type="match status" value="1"/>
</dbReference>
<dbReference type="Gene3D" id="3.30.565.10">
    <property type="entry name" value="Histidine kinase-like ATPase, C-terminal domain"/>
    <property type="match status" value="1"/>
</dbReference>
<evidence type="ECO:0000256" key="5">
    <source>
        <dbReference type="ARBA" id="ARBA00022679"/>
    </source>
</evidence>
<dbReference type="Pfam" id="PF08521">
    <property type="entry name" value="2CSK_N"/>
    <property type="match status" value="1"/>
</dbReference>
<evidence type="ECO:0000256" key="11">
    <source>
        <dbReference type="SAM" id="Phobius"/>
    </source>
</evidence>
<sequence length="506" mass="54986">MPYGKKLFQREQHSLFGEILDWMLTPLLILWPVSLILTWLVAQNIAGKPSDHALELQVRALAQHLHQQTSAGIAHTRFDPPMPARTLLHADATDTLYFQVLGTRQEFLSGDPGLPPAPAPQTQELIARPGLEPGLVVLRNGEFDGTPVRIASLWIALEPLASTDLAPAAGSPLALVQVAETLDKRSQLAAEIIKSVMLPQFAMLPLAVLLVWLALAQAIRPLDHLVGHIRARAPDDLSPLESRTVPLEVAPLVSSINDLLMRLKDSIAVQKRFLADAAHQLKTPLAGLRMQADLAQRDDASTENLRQSLRQIVRASTNATHTVNQLLALARAEGNGAALAQQPCDLAQITVEAMRDVVPLALEKHLDFGYDGPAPGTPGVLLDGNPTLLKELVRNLLDNAIKYTPSSPRHPGVVTARVLTESTDQVLLQVEDSGPGVPEAERGLIFQPFYRALGMQADGSGLGLSIAQEIARQHQARIEVDDLRPGQQPPGSRFTVRFTMRKTQAS</sequence>
<dbReference type="GO" id="GO:0000155">
    <property type="term" value="F:phosphorelay sensor kinase activity"/>
    <property type="evidence" value="ECO:0007669"/>
    <property type="project" value="InterPro"/>
</dbReference>
<dbReference type="InterPro" id="IPR004358">
    <property type="entry name" value="Sig_transdc_His_kin-like_C"/>
</dbReference>
<dbReference type="GO" id="GO:0005886">
    <property type="term" value="C:plasma membrane"/>
    <property type="evidence" value="ECO:0007669"/>
    <property type="project" value="TreeGrafter"/>
</dbReference>
<evidence type="ECO:0000259" key="12">
    <source>
        <dbReference type="PROSITE" id="PS50109"/>
    </source>
</evidence>
<dbReference type="SMART" id="SM00387">
    <property type="entry name" value="HATPase_c"/>
    <property type="match status" value="1"/>
</dbReference>
<feature type="transmembrane region" description="Helical" evidence="11">
    <location>
        <begin position="192"/>
        <end position="215"/>
    </location>
</feature>
<dbReference type="InterPro" id="IPR003660">
    <property type="entry name" value="HAMP_dom"/>
</dbReference>
<dbReference type="PROSITE" id="PS50885">
    <property type="entry name" value="HAMP"/>
    <property type="match status" value="1"/>
</dbReference>
<keyword evidence="5" id="KW-0808">Transferase</keyword>
<dbReference type="Pfam" id="PF00512">
    <property type="entry name" value="HisKA"/>
    <property type="match status" value="1"/>
</dbReference>
<dbReference type="EC" id="2.7.13.3" evidence="3"/>
<evidence type="ECO:0000256" key="3">
    <source>
        <dbReference type="ARBA" id="ARBA00012438"/>
    </source>
</evidence>
<name>A0A016XCT4_9BURK</name>
<dbReference type="EMBL" id="JEMG01000001">
    <property type="protein sequence ID" value="EYC49909.1"/>
    <property type="molecule type" value="Genomic_DNA"/>
</dbReference>
<dbReference type="PROSITE" id="PS50109">
    <property type="entry name" value="HIS_KIN"/>
    <property type="match status" value="1"/>
</dbReference>
<evidence type="ECO:0000313" key="14">
    <source>
        <dbReference type="EMBL" id="EYC49909.1"/>
    </source>
</evidence>
<dbReference type="PRINTS" id="PR00344">
    <property type="entry name" value="BCTRLSENSOR"/>
</dbReference>
<gene>
    <name evidence="14" type="ORF">AZ34_01680</name>
</gene>
<keyword evidence="6 11" id="KW-0812">Transmembrane</keyword>
<protein>
    <recommendedName>
        <fullName evidence="3">histidine kinase</fullName>
        <ecNumber evidence="3">2.7.13.3</ecNumber>
    </recommendedName>
</protein>
<keyword evidence="4" id="KW-0597">Phosphoprotein</keyword>
<evidence type="ECO:0000259" key="13">
    <source>
        <dbReference type="PROSITE" id="PS50885"/>
    </source>
</evidence>
<reference evidence="14 15" key="1">
    <citation type="submission" date="2014-02" db="EMBL/GenBank/DDBJ databases">
        <title>Draft Genome of Hylemonella gracilis isolated from the Niagara River.</title>
        <authorList>
            <person name="Pawlowski D.R."/>
            <person name="Koudelka G.B."/>
        </authorList>
    </citation>
    <scope>NUCLEOTIDE SEQUENCE [LARGE SCALE GENOMIC DNA]</scope>
    <source>
        <strain evidence="14 15">Niagara R</strain>
    </source>
</reference>
<comment type="subcellular location">
    <subcellularLocation>
        <location evidence="2">Membrane</location>
        <topology evidence="2">Multi-pass membrane protein</topology>
    </subcellularLocation>
</comment>
<dbReference type="OrthoDB" id="8554694at2"/>
<evidence type="ECO:0000313" key="15">
    <source>
        <dbReference type="Proteomes" id="UP000023268"/>
    </source>
</evidence>
<dbReference type="PANTHER" id="PTHR45436">
    <property type="entry name" value="SENSOR HISTIDINE KINASE YKOH"/>
    <property type="match status" value="1"/>
</dbReference>
<evidence type="ECO:0000256" key="6">
    <source>
        <dbReference type="ARBA" id="ARBA00022692"/>
    </source>
</evidence>
<evidence type="ECO:0000256" key="4">
    <source>
        <dbReference type="ARBA" id="ARBA00022553"/>
    </source>
</evidence>
<dbReference type="AlphaFoldDB" id="A0A016XCT4"/>
<evidence type="ECO:0000256" key="10">
    <source>
        <dbReference type="ARBA" id="ARBA00023136"/>
    </source>
</evidence>
<accession>A0A016XCT4</accession>
<dbReference type="PANTHER" id="PTHR45436:SF15">
    <property type="entry name" value="SENSOR HISTIDINE KINASE CUSS"/>
    <property type="match status" value="1"/>
</dbReference>
<dbReference type="CDD" id="cd00075">
    <property type="entry name" value="HATPase"/>
    <property type="match status" value="1"/>
</dbReference>
<dbReference type="RefSeq" id="WP_035604112.1">
    <property type="nucleotide sequence ID" value="NZ_JEMG01000001.1"/>
</dbReference>
<keyword evidence="10 11" id="KW-0472">Membrane</keyword>
<evidence type="ECO:0000256" key="8">
    <source>
        <dbReference type="ARBA" id="ARBA00022989"/>
    </source>
</evidence>
<proteinExistence type="predicted"/>
<feature type="domain" description="HAMP" evidence="13">
    <location>
        <begin position="216"/>
        <end position="268"/>
    </location>
</feature>
<comment type="caution">
    <text evidence="14">The sequence shown here is derived from an EMBL/GenBank/DDBJ whole genome shotgun (WGS) entry which is preliminary data.</text>
</comment>
<dbReference type="InterPro" id="IPR036890">
    <property type="entry name" value="HATPase_C_sf"/>
</dbReference>
<dbReference type="SUPFAM" id="SSF47384">
    <property type="entry name" value="Homodimeric domain of signal transducing histidine kinase"/>
    <property type="match status" value="1"/>
</dbReference>
<dbReference type="InterPro" id="IPR036097">
    <property type="entry name" value="HisK_dim/P_sf"/>
</dbReference>
<dbReference type="SMART" id="SM00388">
    <property type="entry name" value="HisKA"/>
    <property type="match status" value="1"/>
</dbReference>
<evidence type="ECO:0000256" key="1">
    <source>
        <dbReference type="ARBA" id="ARBA00000085"/>
    </source>
</evidence>
<feature type="domain" description="Histidine kinase" evidence="12">
    <location>
        <begin position="276"/>
        <end position="502"/>
    </location>
</feature>
<dbReference type="InterPro" id="IPR003594">
    <property type="entry name" value="HATPase_dom"/>
</dbReference>
<dbReference type="InterPro" id="IPR013727">
    <property type="entry name" value="2CSK_N"/>
</dbReference>
<dbReference type="Gene3D" id="1.10.287.130">
    <property type="match status" value="1"/>
</dbReference>
<feature type="transmembrane region" description="Helical" evidence="11">
    <location>
        <begin position="20"/>
        <end position="42"/>
    </location>
</feature>
<evidence type="ECO:0000256" key="7">
    <source>
        <dbReference type="ARBA" id="ARBA00022777"/>
    </source>
</evidence>
<dbReference type="CDD" id="cd00082">
    <property type="entry name" value="HisKA"/>
    <property type="match status" value="1"/>
</dbReference>
<dbReference type="Proteomes" id="UP000023268">
    <property type="component" value="Unassembled WGS sequence"/>
</dbReference>
<keyword evidence="7 14" id="KW-0418">Kinase</keyword>
<evidence type="ECO:0000256" key="2">
    <source>
        <dbReference type="ARBA" id="ARBA00004141"/>
    </source>
</evidence>
<keyword evidence="9" id="KW-0902">Two-component regulatory system</keyword>
<dbReference type="InterPro" id="IPR050428">
    <property type="entry name" value="TCS_sensor_his_kinase"/>
</dbReference>
<dbReference type="InterPro" id="IPR003661">
    <property type="entry name" value="HisK_dim/P_dom"/>
</dbReference>
<keyword evidence="8 11" id="KW-1133">Transmembrane helix</keyword>
<dbReference type="SUPFAM" id="SSF55874">
    <property type="entry name" value="ATPase domain of HSP90 chaperone/DNA topoisomerase II/histidine kinase"/>
    <property type="match status" value="1"/>
</dbReference>
<evidence type="ECO:0000256" key="9">
    <source>
        <dbReference type="ARBA" id="ARBA00023012"/>
    </source>
</evidence>
<dbReference type="InterPro" id="IPR005467">
    <property type="entry name" value="His_kinase_dom"/>
</dbReference>